<dbReference type="RefSeq" id="WP_116181164.1">
    <property type="nucleotide sequence ID" value="NZ_CP144375.1"/>
</dbReference>
<name>A0A3E0GV91_9PSEU</name>
<reference evidence="2 3" key="1">
    <citation type="submission" date="2018-08" db="EMBL/GenBank/DDBJ databases">
        <title>Genomic Encyclopedia of Archaeal and Bacterial Type Strains, Phase II (KMG-II): from individual species to whole genera.</title>
        <authorList>
            <person name="Goeker M."/>
        </authorList>
    </citation>
    <scope>NUCLEOTIDE SEQUENCE [LARGE SCALE GENOMIC DNA]</scope>
    <source>
        <strain evidence="2 3">DSM 45791</strain>
    </source>
</reference>
<comment type="caution">
    <text evidence="2">The sequence shown here is derived from an EMBL/GenBank/DDBJ whole genome shotgun (WGS) entry which is preliminary data.</text>
</comment>
<evidence type="ECO:0008006" key="4">
    <source>
        <dbReference type="Google" id="ProtNLM"/>
    </source>
</evidence>
<gene>
    <name evidence="2" type="ORF">BCF44_12442</name>
</gene>
<keyword evidence="3" id="KW-1185">Reference proteome</keyword>
<dbReference type="AlphaFoldDB" id="A0A3E0GV91"/>
<keyword evidence="1" id="KW-1133">Transmembrane helix</keyword>
<accession>A0A3E0GV91</accession>
<evidence type="ECO:0000256" key="1">
    <source>
        <dbReference type="SAM" id="Phobius"/>
    </source>
</evidence>
<dbReference type="Proteomes" id="UP000256269">
    <property type="component" value="Unassembled WGS sequence"/>
</dbReference>
<keyword evidence="1" id="KW-0472">Membrane</keyword>
<protein>
    <recommendedName>
        <fullName evidence="4">Integral membrane protein</fullName>
    </recommendedName>
</protein>
<evidence type="ECO:0000313" key="3">
    <source>
        <dbReference type="Proteomes" id="UP000256269"/>
    </source>
</evidence>
<feature type="transmembrane region" description="Helical" evidence="1">
    <location>
        <begin position="13"/>
        <end position="35"/>
    </location>
</feature>
<proteinExistence type="predicted"/>
<feature type="transmembrane region" description="Helical" evidence="1">
    <location>
        <begin position="81"/>
        <end position="102"/>
    </location>
</feature>
<sequence>MHTLALTAASRDIAGVTLLTIVGIEFGGWFMTRIVRGAVPMTDFQKAFARAGHAHAGVLVTLGLVTLILADAAGLDGLWGWVARLGVPASAALISAGFFFSSMGSGEVTKPNRLIWLVWLGMLALGLGVVTLGVGLLAAS</sequence>
<dbReference type="EMBL" id="QUNO01000024">
    <property type="protein sequence ID" value="REH29615.1"/>
    <property type="molecule type" value="Genomic_DNA"/>
</dbReference>
<organism evidence="2 3">
    <name type="scientific">Kutzneria buriramensis</name>
    <dbReference type="NCBI Taxonomy" id="1045776"/>
    <lineage>
        <taxon>Bacteria</taxon>
        <taxon>Bacillati</taxon>
        <taxon>Actinomycetota</taxon>
        <taxon>Actinomycetes</taxon>
        <taxon>Pseudonocardiales</taxon>
        <taxon>Pseudonocardiaceae</taxon>
        <taxon>Kutzneria</taxon>
    </lineage>
</organism>
<evidence type="ECO:0000313" key="2">
    <source>
        <dbReference type="EMBL" id="REH29615.1"/>
    </source>
</evidence>
<dbReference type="OrthoDB" id="3540634at2"/>
<feature type="transmembrane region" description="Helical" evidence="1">
    <location>
        <begin position="114"/>
        <end position="139"/>
    </location>
</feature>
<feature type="transmembrane region" description="Helical" evidence="1">
    <location>
        <begin position="56"/>
        <end position="75"/>
    </location>
</feature>
<keyword evidence="1" id="KW-0812">Transmembrane</keyword>